<protein>
    <submittedName>
        <fullName evidence="2">Uncharacterized protein</fullName>
    </submittedName>
</protein>
<organism evidence="1 2">
    <name type="scientific">Panagrolaimus sp. PS1159</name>
    <dbReference type="NCBI Taxonomy" id="55785"/>
    <lineage>
        <taxon>Eukaryota</taxon>
        <taxon>Metazoa</taxon>
        <taxon>Ecdysozoa</taxon>
        <taxon>Nematoda</taxon>
        <taxon>Chromadorea</taxon>
        <taxon>Rhabditida</taxon>
        <taxon>Tylenchina</taxon>
        <taxon>Panagrolaimomorpha</taxon>
        <taxon>Panagrolaimoidea</taxon>
        <taxon>Panagrolaimidae</taxon>
        <taxon>Panagrolaimus</taxon>
    </lineage>
</organism>
<dbReference type="WBParaSite" id="PS1159_v2.g5750.t1">
    <property type="protein sequence ID" value="PS1159_v2.g5750.t1"/>
    <property type="gene ID" value="PS1159_v2.g5750"/>
</dbReference>
<name>A0AC35GJL6_9BILA</name>
<accession>A0AC35GJL6</accession>
<evidence type="ECO:0000313" key="1">
    <source>
        <dbReference type="Proteomes" id="UP000887580"/>
    </source>
</evidence>
<sequence>MAVKYEVKLDSLQQQLKDSQKDLNIITMALNNITKDFMETKYLTNFKSEFNSYLSRYEETVHEFLKLLHTGKAVTIESIPEELA</sequence>
<reference evidence="2" key="1">
    <citation type="submission" date="2022-11" db="UniProtKB">
        <authorList>
            <consortium name="WormBaseParasite"/>
        </authorList>
    </citation>
    <scope>IDENTIFICATION</scope>
</reference>
<proteinExistence type="predicted"/>
<dbReference type="Proteomes" id="UP000887580">
    <property type="component" value="Unplaced"/>
</dbReference>
<evidence type="ECO:0000313" key="2">
    <source>
        <dbReference type="WBParaSite" id="PS1159_v2.g5750.t1"/>
    </source>
</evidence>